<organism evidence="10 11">
    <name type="scientific">Clonorchis sinensis</name>
    <name type="common">Chinese liver fluke</name>
    <dbReference type="NCBI Taxonomy" id="79923"/>
    <lineage>
        <taxon>Eukaryota</taxon>
        <taxon>Metazoa</taxon>
        <taxon>Spiralia</taxon>
        <taxon>Lophotrochozoa</taxon>
        <taxon>Platyhelminthes</taxon>
        <taxon>Trematoda</taxon>
        <taxon>Digenea</taxon>
        <taxon>Opisthorchiida</taxon>
        <taxon>Opisthorchiata</taxon>
        <taxon>Opisthorchiidae</taxon>
        <taxon>Clonorchis</taxon>
    </lineage>
</organism>
<dbReference type="InterPro" id="IPR009976">
    <property type="entry name" value="Sec10-like"/>
</dbReference>
<evidence type="ECO:0000313" key="10">
    <source>
        <dbReference type="EMBL" id="GAA29702.2"/>
    </source>
</evidence>
<evidence type="ECO:0000313" key="11">
    <source>
        <dbReference type="Proteomes" id="UP000008909"/>
    </source>
</evidence>
<evidence type="ECO:0000256" key="5">
    <source>
        <dbReference type="ARBA" id="ARBA00023054"/>
    </source>
</evidence>
<accession>H2KNL2</accession>
<gene>
    <name evidence="10" type="ORF">CLF_100373</name>
</gene>
<evidence type="ECO:0000256" key="3">
    <source>
        <dbReference type="ARBA" id="ARBA00022448"/>
    </source>
</evidence>
<proteinExistence type="inferred from homology"/>
<evidence type="ECO:0000256" key="4">
    <source>
        <dbReference type="ARBA" id="ARBA00022483"/>
    </source>
</evidence>
<protein>
    <recommendedName>
        <fullName evidence="2">Exocyst complex component 5</fullName>
    </recommendedName>
    <alternativeName>
        <fullName evidence="6">Exocyst complex component Sec10</fullName>
    </alternativeName>
</protein>
<feature type="domain" description="Exocyst complex component Sec10 N-terminal" evidence="9">
    <location>
        <begin position="218"/>
        <end position="324"/>
    </location>
</feature>
<evidence type="ECO:0000259" key="9">
    <source>
        <dbReference type="Pfam" id="PF20667"/>
    </source>
</evidence>
<feature type="domain" description="Exocyst complex component Sec10-like alpha-helical bundle" evidence="8">
    <location>
        <begin position="343"/>
        <end position="894"/>
    </location>
</feature>
<feature type="coiled-coil region" evidence="7">
    <location>
        <begin position="229"/>
        <end position="281"/>
    </location>
</feature>
<sequence>MLVAFSAVCPTSPIRPQDHWMSARSQSMIDARKSIPAGDAYDGARKSLKRPIVKSLIKDRELWWKSKAGEIERAFATGNSRVLYQLIRPTGPRKATVSETISEEPPFPIPPLNGPLYDSYAVLASDSDDDDNDCIRYEYPTQLQRTSSTTLRYLGCVQLYQIIIYRDRCCALRLLRNCSKCEVNVGIVRRGTNHGVALIDRLTKSTVGMPSSETDLKPRKLIENFGIALHELLTLKAKLEDRSLQLEAKCRLDERSFRITIERLRKDLTELHDQFSKLDTQVHMVSGKLAHLGDQLERKNLPRKRIEEARDLILEFYKFLGAGGGTFANVAVNLQGDETQLLEAAKRIKNLNSLCFELPDDERFLSAKQRVTVAHQQLEATLLERFRVNCAERNTAMMKSIADALINSKGHTMCMEILIEETLKGINSRNLDFEAMTTRLVAAEQDIMEVFSRPEATLMQLINSLFTNKLKPHMDERIRSDMSSEMYLINLYTEYQNMDKLMKALCDRLTLVTDPSQLSRLFRELFANYLSQYAAREKECLTRRLKKHLDQFYEARGHQKRPLTSSGIADFKRDLRVKLHMLSDQRSMVDFEGSLLSEEVVVNIIEDVRRAAKRCLVLSQPTEFAANGMALFDILNEFLVVEHVRYGVVIALQGLQTMDARTVTPNMVFFSVVRDCTSIIQFFGKTVDESIFPLVSASPTCFQEINSKRQSIQQKLEAQLQSGLDRCLNLIISHVQHVLSTEQRKTDFRPDSAVGIPVGGPPSQACQRVVGFLAQVANEARRQLDGQNLKNFFTELGMRLNRTLVDHFYGFTFSDTGGFLAMQDVTAYRDLASQFGSPVVHGLFDVLLKLMNLMLIKPDNVQQVSQDYLQSGIPIELLQNFIQLRADYKEARMKMEIRKPSR</sequence>
<dbReference type="PANTHER" id="PTHR12100:SF0">
    <property type="entry name" value="EXOCYST COMPLEX COMPONENT 5"/>
    <property type="match status" value="1"/>
</dbReference>
<dbReference type="EMBL" id="DF142839">
    <property type="protein sequence ID" value="GAA29702.2"/>
    <property type="molecule type" value="Genomic_DNA"/>
</dbReference>
<keyword evidence="11" id="KW-1185">Reference proteome</keyword>
<dbReference type="Proteomes" id="UP000008909">
    <property type="component" value="Unassembled WGS sequence"/>
</dbReference>
<dbReference type="Pfam" id="PF20667">
    <property type="entry name" value="Sec10_N"/>
    <property type="match status" value="1"/>
</dbReference>
<dbReference type="GO" id="GO:0006887">
    <property type="term" value="P:exocytosis"/>
    <property type="evidence" value="ECO:0007669"/>
    <property type="project" value="UniProtKB-KW"/>
</dbReference>
<name>H2KNL2_CLOSI</name>
<evidence type="ECO:0000256" key="7">
    <source>
        <dbReference type="SAM" id="Coils"/>
    </source>
</evidence>
<dbReference type="InterPro" id="IPR048627">
    <property type="entry name" value="Sec10_HB"/>
</dbReference>
<evidence type="ECO:0000256" key="1">
    <source>
        <dbReference type="ARBA" id="ARBA00006572"/>
    </source>
</evidence>
<keyword evidence="3" id="KW-0813">Transport</keyword>
<evidence type="ECO:0000256" key="6">
    <source>
        <dbReference type="ARBA" id="ARBA00031471"/>
    </source>
</evidence>
<dbReference type="Pfam" id="PF07393">
    <property type="entry name" value="Sec10_HB"/>
    <property type="match status" value="1"/>
</dbReference>
<dbReference type="GO" id="GO:0006893">
    <property type="term" value="P:Golgi to plasma membrane transport"/>
    <property type="evidence" value="ECO:0007669"/>
    <property type="project" value="TreeGrafter"/>
</dbReference>
<dbReference type="PANTHER" id="PTHR12100">
    <property type="entry name" value="SEC10"/>
    <property type="match status" value="1"/>
</dbReference>
<reference evidence="10" key="1">
    <citation type="journal article" date="2011" name="Genome Biol.">
        <title>The draft genome of the carcinogenic human liver fluke Clonorchis sinensis.</title>
        <authorList>
            <person name="Wang X."/>
            <person name="Chen W."/>
            <person name="Huang Y."/>
            <person name="Sun J."/>
            <person name="Men J."/>
            <person name="Liu H."/>
            <person name="Luo F."/>
            <person name="Guo L."/>
            <person name="Lv X."/>
            <person name="Deng C."/>
            <person name="Zhou C."/>
            <person name="Fan Y."/>
            <person name="Li X."/>
            <person name="Huang L."/>
            <person name="Hu Y."/>
            <person name="Liang C."/>
            <person name="Hu X."/>
            <person name="Xu J."/>
            <person name="Yu X."/>
        </authorList>
    </citation>
    <scope>NUCLEOTIDE SEQUENCE [LARGE SCALE GENOMIC DNA]</scope>
    <source>
        <strain evidence="10">Henan</strain>
    </source>
</reference>
<keyword evidence="4" id="KW-0268">Exocytosis</keyword>
<keyword evidence="5 7" id="KW-0175">Coiled coil</keyword>
<dbReference type="InterPro" id="IPR048625">
    <property type="entry name" value="Sec10_N"/>
</dbReference>
<dbReference type="AlphaFoldDB" id="H2KNL2"/>
<evidence type="ECO:0000256" key="2">
    <source>
        <dbReference type="ARBA" id="ARBA00017524"/>
    </source>
</evidence>
<evidence type="ECO:0000259" key="8">
    <source>
        <dbReference type="Pfam" id="PF07393"/>
    </source>
</evidence>
<reference key="2">
    <citation type="submission" date="2011-10" db="EMBL/GenBank/DDBJ databases">
        <title>The genome and transcriptome sequence of Clonorchis sinensis provide insights into the carcinogenic liver fluke.</title>
        <authorList>
            <person name="Wang X."/>
            <person name="Huang Y."/>
            <person name="Chen W."/>
            <person name="Liu H."/>
            <person name="Guo L."/>
            <person name="Chen Y."/>
            <person name="Luo F."/>
            <person name="Zhou W."/>
            <person name="Sun J."/>
            <person name="Mao Q."/>
            <person name="Liang P."/>
            <person name="Zhou C."/>
            <person name="Tian Y."/>
            <person name="Men J."/>
            <person name="Lv X."/>
            <person name="Huang L."/>
            <person name="Zhou J."/>
            <person name="Hu Y."/>
            <person name="Li R."/>
            <person name="Zhang F."/>
            <person name="Lei H."/>
            <person name="Li X."/>
            <person name="Hu X."/>
            <person name="Liang C."/>
            <person name="Xu J."/>
            <person name="Wu Z."/>
            <person name="Yu X."/>
        </authorList>
    </citation>
    <scope>NUCLEOTIDE SEQUENCE</scope>
    <source>
        <strain>Henan</strain>
    </source>
</reference>
<dbReference type="GO" id="GO:0000145">
    <property type="term" value="C:exocyst"/>
    <property type="evidence" value="ECO:0007669"/>
    <property type="project" value="TreeGrafter"/>
</dbReference>
<comment type="similarity">
    <text evidence="1">Belongs to the SEC10 family.</text>
</comment>